<dbReference type="GO" id="GO:0030897">
    <property type="term" value="C:HOPS complex"/>
    <property type="evidence" value="ECO:0007669"/>
    <property type="project" value="UniProtKB-UniRule"/>
</dbReference>
<evidence type="ECO:0000256" key="2">
    <source>
        <dbReference type="ARBA" id="ARBA00022448"/>
    </source>
</evidence>
<dbReference type="GO" id="GO:0033263">
    <property type="term" value="C:CORVET complex"/>
    <property type="evidence" value="ECO:0007669"/>
    <property type="project" value="UniProtKB-UniRule"/>
</dbReference>
<dbReference type="InterPro" id="IPR024763">
    <property type="entry name" value="VPS11_C"/>
</dbReference>
<comment type="subunit">
    <text evidence="9">Component of the homotypic vacuole fusion and vacuole protein sorting (HOPS) complex. Component of the class C core vacuole/endosome tethering (CORVET) complex.</text>
</comment>
<feature type="compositionally biased region" description="Basic and acidic residues" evidence="12">
    <location>
        <begin position="680"/>
        <end position="691"/>
    </location>
</feature>
<comment type="similarity">
    <text evidence="1 9">Belongs to the VPS11 family.</text>
</comment>
<dbReference type="GO" id="GO:0007032">
    <property type="term" value="P:endosome organization"/>
    <property type="evidence" value="ECO:0007669"/>
    <property type="project" value="TreeGrafter"/>
</dbReference>
<dbReference type="GO" id="GO:0000329">
    <property type="term" value="C:fungal-type vacuole membrane"/>
    <property type="evidence" value="ECO:0007669"/>
    <property type="project" value="UniProtKB-UniRule"/>
</dbReference>
<dbReference type="Pfam" id="PF17122">
    <property type="entry name" value="zf-C3H2C3"/>
    <property type="match status" value="1"/>
</dbReference>
<keyword evidence="9" id="KW-0808">Transferase</keyword>
<keyword evidence="9" id="KW-0926">Vacuole</keyword>
<dbReference type="InterPro" id="IPR016528">
    <property type="entry name" value="VPS11"/>
</dbReference>
<keyword evidence="7 9" id="KW-0472">Membrane</keyword>
<dbReference type="GO" id="GO:0006904">
    <property type="term" value="P:vesicle docking involved in exocytosis"/>
    <property type="evidence" value="ECO:0007669"/>
    <property type="project" value="TreeGrafter"/>
</dbReference>
<dbReference type="SUPFAM" id="SSF57850">
    <property type="entry name" value="RING/U-box"/>
    <property type="match status" value="1"/>
</dbReference>
<dbReference type="SUPFAM" id="SSF50978">
    <property type="entry name" value="WD40 repeat-like"/>
    <property type="match status" value="1"/>
</dbReference>
<evidence type="ECO:0000259" key="13">
    <source>
        <dbReference type="PROSITE" id="PS50089"/>
    </source>
</evidence>
<comment type="subcellular location">
    <subcellularLocation>
        <location evidence="8">Endomembrane system</location>
        <topology evidence="8">Peripheral membrane protein</topology>
        <orientation evidence="8">Cytoplasmic side</orientation>
    </subcellularLocation>
    <subcellularLocation>
        <location evidence="9">Vacuole membrane</location>
        <topology evidence="9">Peripheral membrane protein</topology>
        <orientation evidence="9">Cytoplasmic side</orientation>
    </subcellularLocation>
</comment>
<protein>
    <recommendedName>
        <fullName evidence="9">E3 ubiquitin-protein ligase PEP5</fullName>
        <ecNumber evidence="9">2.3.2.27</ecNumber>
    </recommendedName>
</protein>
<accession>A0AAD4LKP4</accession>
<name>A0AAD4LKP4_9AGAM</name>
<evidence type="ECO:0000256" key="6">
    <source>
        <dbReference type="ARBA" id="ARBA00022927"/>
    </source>
</evidence>
<evidence type="ECO:0000256" key="8">
    <source>
        <dbReference type="ARBA" id="ARBA00029433"/>
    </source>
</evidence>
<dbReference type="AlphaFoldDB" id="A0AAD4LKP4"/>
<evidence type="ECO:0000256" key="4">
    <source>
        <dbReference type="ARBA" id="ARBA00022771"/>
    </source>
</evidence>
<evidence type="ECO:0000313" key="14">
    <source>
        <dbReference type="EMBL" id="KAH8995422.1"/>
    </source>
</evidence>
<dbReference type="Proteomes" id="UP001201163">
    <property type="component" value="Unassembled WGS sequence"/>
</dbReference>
<evidence type="ECO:0000256" key="12">
    <source>
        <dbReference type="SAM" id="MobiDB-lite"/>
    </source>
</evidence>
<evidence type="ECO:0000313" key="15">
    <source>
        <dbReference type="Proteomes" id="UP001201163"/>
    </source>
</evidence>
<dbReference type="PANTHER" id="PTHR23323">
    <property type="entry name" value="VACUOLAR PROTEIN SORTING-ASSOCIATED PROTEIN"/>
    <property type="match status" value="1"/>
</dbReference>
<dbReference type="InterPro" id="IPR057307">
    <property type="entry name" value="PEP5_VPS11_N"/>
</dbReference>
<feature type="region of interest" description="Disordered" evidence="12">
    <location>
        <begin position="659"/>
        <end position="709"/>
    </location>
</feature>
<evidence type="ECO:0000256" key="7">
    <source>
        <dbReference type="ARBA" id="ARBA00023136"/>
    </source>
</evidence>
<dbReference type="InterPro" id="IPR057308">
    <property type="entry name" value="CHCR_PEP5_VPS11"/>
</dbReference>
<feature type="domain" description="RING-type" evidence="13">
    <location>
        <begin position="983"/>
        <end position="1018"/>
    </location>
</feature>
<dbReference type="GO" id="GO:0030674">
    <property type="term" value="F:protein-macromolecule adaptor activity"/>
    <property type="evidence" value="ECO:0007669"/>
    <property type="project" value="TreeGrafter"/>
</dbReference>
<reference evidence="14" key="1">
    <citation type="submission" date="2022-01" db="EMBL/GenBank/DDBJ databases">
        <title>Comparative genomics reveals a dynamic genome evolution in the ectomycorrhizal milk-cap (Lactarius) mushrooms.</title>
        <authorList>
            <consortium name="DOE Joint Genome Institute"/>
            <person name="Lebreton A."/>
            <person name="Tang N."/>
            <person name="Kuo A."/>
            <person name="LaButti K."/>
            <person name="Drula E."/>
            <person name="Barry K."/>
            <person name="Clum A."/>
            <person name="Lipzen A."/>
            <person name="Mousain D."/>
            <person name="Ng V."/>
            <person name="Wang R."/>
            <person name="Wang X."/>
            <person name="Dai Y."/>
            <person name="Henrissat B."/>
            <person name="Grigoriev I.V."/>
            <person name="Guerin-Laguette A."/>
            <person name="Yu F."/>
            <person name="Martin F.M."/>
        </authorList>
    </citation>
    <scope>NUCLEOTIDE SEQUENCE</scope>
    <source>
        <strain evidence="14">QP</strain>
    </source>
</reference>
<dbReference type="GO" id="GO:0008270">
    <property type="term" value="F:zinc ion binding"/>
    <property type="evidence" value="ECO:0007669"/>
    <property type="project" value="UniProtKB-KW"/>
</dbReference>
<dbReference type="Pfam" id="PF23341">
    <property type="entry name" value="PEP5_VPS11_N"/>
    <property type="match status" value="1"/>
</dbReference>
<dbReference type="GO" id="GO:0048284">
    <property type="term" value="P:organelle fusion"/>
    <property type="evidence" value="ECO:0007669"/>
    <property type="project" value="TreeGrafter"/>
</dbReference>
<keyword evidence="4 10" id="KW-0863">Zinc-finger</keyword>
<dbReference type="Pfam" id="PF12451">
    <property type="entry name" value="VPS11_C"/>
    <property type="match status" value="1"/>
</dbReference>
<dbReference type="EMBL" id="JAKELL010000012">
    <property type="protein sequence ID" value="KAH8995422.1"/>
    <property type="molecule type" value="Genomic_DNA"/>
</dbReference>
<dbReference type="EC" id="2.3.2.27" evidence="9"/>
<keyword evidence="15" id="KW-1185">Reference proteome</keyword>
<comment type="caution">
    <text evidence="14">The sequence shown here is derived from an EMBL/GenBank/DDBJ whole genome shotgun (WGS) entry which is preliminary data.</text>
</comment>
<sequence length="1073" mass="117496">MLSSAPSSIPSKPTAASSTSFAPGWRQFPFFDVVPIKDAHDLAESPHILRVATSISTITSSVYGVVAADMHGSVHVLNKEFEPISSWVAHVGGRVTHMVERRRYLVTLGEEDGIRGPLLKIWHLEKTDKNGAPTLLRSIKVQTSNRPHPVTSIALSAGLSFLAIGLGDGTVILYRHLDQSVLSGSASLTAIPKPRTVHESPAEPVTALGFREPTDETPATYLFIATTNRVLVYQASGRGSGGAASEVHEAGAALGCAVMDWKAHDMVVARDEAIYICGAESRGSSYAYEGPKTSVHIHLNYLVIVSSPLTANATSASATIRNFAARNVGASGTEVTKVTVFDLENKFVAHIEPFTEDVREVFSQWGNIYVLSNDGKLSCLREKPTATKLDMLYRRGYYVLALDIAKTQQMGQESVADIHRQYGDYLYAKPDYDAAMQQYLQTIGYVQPSYVIRKFLDAQRIHNLVTYLQELHSLGVANSDHTTLLLNTYTKLKDAARLDSFIKTESRRESSGAGLESGTDELPFDLDTAIRVCRQAGYFEHASYLAKRWSRHEDYLRIQIEDTGNFNDALAYLRHLGPEATEHSLARYGRAMVAALPDETTQLLIEICTGTDQLTSEPDSLPASSKPATGGSYLSYLALRGPAPAAALASPVSVTATATSTATSVTDPPISSGASSRTARQNDRASRREATYDGSRAPSPPSTVRAAPPLIRRPSPRLYFANFVGHREHLVVFLEAVALRCWGQSLDEPKDGVAAEGSTEESTEGADQQAVWNTLLELYLTLASAAGDGARGDALRDKALRLLRAAERLPYDPTHALILCATRGFTPGLVLLWERLGMHEDVLRFWMEQDRRGAAGAGAEVMRCLAQYGATAPQLYKLALRFFTSAPELMARHTQDLGEVLRVIEERAIMPPLVVVQVLSRNDVASVGLVKDWLLARIRTAHEEVHTDEQLTASYRLETTTKLKQVEELSDPDHPRLFHATQCSQCGGHLDLPSIHFMCNHSFHQRCLGDHDTECPLCVRAHGVIQEIRRNNERLADQHDLFLADVKENGFRTVAAAFGRGVLSRPRVGDVAT</sequence>
<dbReference type="GO" id="GO:0007033">
    <property type="term" value="P:vacuole organization"/>
    <property type="evidence" value="ECO:0007669"/>
    <property type="project" value="TreeGrafter"/>
</dbReference>
<dbReference type="InterPro" id="IPR036322">
    <property type="entry name" value="WD40_repeat_dom_sf"/>
</dbReference>
<dbReference type="InterPro" id="IPR000547">
    <property type="entry name" value="Clathrin_H-chain/VPS_repeat"/>
</dbReference>
<comment type="catalytic activity">
    <reaction evidence="9">
        <text>S-ubiquitinyl-[E2 ubiquitin-conjugating enzyme]-L-cysteine + [acceptor protein]-L-lysine = [E2 ubiquitin-conjugating enzyme]-L-cysteine + N(6)-ubiquitinyl-[acceptor protein]-L-lysine.</text>
        <dbReference type="EC" id="2.3.2.27"/>
    </reaction>
</comment>
<organism evidence="14 15">
    <name type="scientific">Lactarius akahatsu</name>
    <dbReference type="NCBI Taxonomy" id="416441"/>
    <lineage>
        <taxon>Eukaryota</taxon>
        <taxon>Fungi</taxon>
        <taxon>Dikarya</taxon>
        <taxon>Basidiomycota</taxon>
        <taxon>Agaricomycotina</taxon>
        <taxon>Agaricomycetes</taxon>
        <taxon>Russulales</taxon>
        <taxon>Russulaceae</taxon>
        <taxon>Lactarius</taxon>
    </lineage>
</organism>
<evidence type="ECO:0000256" key="1">
    <source>
        <dbReference type="ARBA" id="ARBA00007070"/>
    </source>
</evidence>
<dbReference type="GO" id="GO:0006886">
    <property type="term" value="P:intracellular protein transport"/>
    <property type="evidence" value="ECO:0007669"/>
    <property type="project" value="UniProtKB-UniRule"/>
</dbReference>
<evidence type="ECO:0000256" key="3">
    <source>
        <dbReference type="ARBA" id="ARBA00022723"/>
    </source>
</evidence>
<keyword evidence="5" id="KW-0862">Zinc</keyword>
<dbReference type="Pfam" id="PF23356">
    <property type="entry name" value="TPR_PEP5_VPS11"/>
    <property type="match status" value="2"/>
</dbReference>
<dbReference type="PROSITE" id="PS50089">
    <property type="entry name" value="ZF_RING_2"/>
    <property type="match status" value="1"/>
</dbReference>
<dbReference type="PANTHER" id="PTHR23323:SF24">
    <property type="entry name" value="VACUOLAR PROTEIN SORTING-ASSOCIATED PROTEIN 11 HOMOLOG"/>
    <property type="match status" value="1"/>
</dbReference>
<dbReference type="InterPro" id="IPR001841">
    <property type="entry name" value="Znf_RING"/>
</dbReference>
<dbReference type="CDD" id="cd16688">
    <property type="entry name" value="RING-H2_Vps11"/>
    <property type="match status" value="1"/>
</dbReference>
<keyword evidence="6 9" id="KW-0653">Protein transport</keyword>
<dbReference type="PIRSF" id="PIRSF007860">
    <property type="entry name" value="VPS11"/>
    <property type="match status" value="1"/>
</dbReference>
<dbReference type="PROSITE" id="PS50236">
    <property type="entry name" value="CHCR"/>
    <property type="match status" value="1"/>
</dbReference>
<evidence type="ECO:0000256" key="11">
    <source>
        <dbReference type="PROSITE-ProRule" id="PRU01006"/>
    </source>
</evidence>
<feature type="repeat" description="CHCR" evidence="11">
    <location>
        <begin position="439"/>
        <end position="601"/>
    </location>
</feature>
<keyword evidence="2 9" id="KW-0813">Transport</keyword>
<evidence type="ECO:0000256" key="9">
    <source>
        <dbReference type="PIRNR" id="PIRNR007860"/>
    </source>
</evidence>
<keyword evidence="3" id="KW-0479">Metal-binding</keyword>
<evidence type="ECO:0000256" key="5">
    <source>
        <dbReference type="ARBA" id="ARBA00022833"/>
    </source>
</evidence>
<evidence type="ECO:0000256" key="10">
    <source>
        <dbReference type="PROSITE-ProRule" id="PRU00175"/>
    </source>
</evidence>
<proteinExistence type="inferred from homology"/>
<keyword evidence="9" id="KW-0833">Ubl conjugation pathway</keyword>
<gene>
    <name evidence="14" type="ORF">EDB92DRAFT_203974</name>
</gene>
<dbReference type="GO" id="GO:0061630">
    <property type="term" value="F:ubiquitin protein ligase activity"/>
    <property type="evidence" value="ECO:0007669"/>
    <property type="project" value="UniProtKB-EC"/>
</dbReference>